<evidence type="ECO:0000256" key="1">
    <source>
        <dbReference type="ARBA" id="ARBA00004651"/>
    </source>
</evidence>
<comment type="subcellular location">
    <subcellularLocation>
        <location evidence="1">Cell membrane</location>
        <topology evidence="1">Multi-pass membrane protein</topology>
    </subcellularLocation>
</comment>
<feature type="domain" description="Prepilin type IV endopeptidase peptidase" evidence="8">
    <location>
        <begin position="102"/>
        <end position="213"/>
    </location>
</feature>
<reference evidence="10" key="1">
    <citation type="submission" date="2020-05" db="EMBL/GenBank/DDBJ databases">
        <authorList>
            <person name="Chiriac C."/>
            <person name="Salcher M."/>
            <person name="Ghai R."/>
            <person name="Kavagutti S V."/>
        </authorList>
    </citation>
    <scope>NUCLEOTIDE SEQUENCE</scope>
</reference>
<dbReference type="GO" id="GO:0005886">
    <property type="term" value="C:plasma membrane"/>
    <property type="evidence" value="ECO:0007669"/>
    <property type="project" value="UniProtKB-SubCell"/>
</dbReference>
<keyword evidence="6 7" id="KW-0472">Membrane</keyword>
<protein>
    <submittedName>
        <fullName evidence="10">Unannotated protein</fullName>
    </submittedName>
</protein>
<evidence type="ECO:0000256" key="3">
    <source>
        <dbReference type="ARBA" id="ARBA00022475"/>
    </source>
</evidence>
<dbReference type="Gene3D" id="1.20.120.1220">
    <property type="match status" value="1"/>
</dbReference>
<evidence type="ECO:0000259" key="8">
    <source>
        <dbReference type="Pfam" id="PF01478"/>
    </source>
</evidence>
<evidence type="ECO:0000259" key="9">
    <source>
        <dbReference type="Pfam" id="PF06750"/>
    </source>
</evidence>
<evidence type="ECO:0000313" key="10">
    <source>
        <dbReference type="EMBL" id="CAB4758008.1"/>
    </source>
</evidence>
<evidence type="ECO:0000256" key="5">
    <source>
        <dbReference type="ARBA" id="ARBA00022989"/>
    </source>
</evidence>
<keyword evidence="4 7" id="KW-0812">Transmembrane</keyword>
<dbReference type="EMBL" id="CAEZYY010000018">
    <property type="protein sequence ID" value="CAB4758008.1"/>
    <property type="molecule type" value="Genomic_DNA"/>
</dbReference>
<proteinExistence type="inferred from homology"/>
<organism evidence="10">
    <name type="scientific">freshwater metagenome</name>
    <dbReference type="NCBI Taxonomy" id="449393"/>
    <lineage>
        <taxon>unclassified sequences</taxon>
        <taxon>metagenomes</taxon>
        <taxon>ecological metagenomes</taxon>
    </lineage>
</organism>
<evidence type="ECO:0000313" key="11">
    <source>
        <dbReference type="EMBL" id="CAB4825333.1"/>
    </source>
</evidence>
<feature type="transmembrane region" description="Helical" evidence="7">
    <location>
        <begin position="124"/>
        <end position="143"/>
    </location>
</feature>
<feature type="transmembrane region" description="Helical" evidence="7">
    <location>
        <begin position="229"/>
        <end position="252"/>
    </location>
</feature>
<feature type="domain" description="Prepilin peptidase A24 N-terminal" evidence="9">
    <location>
        <begin position="8"/>
        <end position="90"/>
    </location>
</feature>
<dbReference type="GO" id="GO:0006465">
    <property type="term" value="P:signal peptide processing"/>
    <property type="evidence" value="ECO:0007669"/>
    <property type="project" value="TreeGrafter"/>
</dbReference>
<dbReference type="EMBL" id="CAFAAJ010000238">
    <property type="protein sequence ID" value="CAB4825333.1"/>
    <property type="molecule type" value="Genomic_DNA"/>
</dbReference>
<comment type="similarity">
    <text evidence="2">Belongs to the peptidase A24 family.</text>
</comment>
<evidence type="ECO:0000256" key="7">
    <source>
        <dbReference type="SAM" id="Phobius"/>
    </source>
</evidence>
<dbReference type="InterPro" id="IPR050882">
    <property type="entry name" value="Prepilin_peptidase/N-MTase"/>
</dbReference>
<keyword evidence="5 7" id="KW-1133">Transmembrane helix</keyword>
<dbReference type="PANTHER" id="PTHR30487:SF0">
    <property type="entry name" value="PREPILIN LEADER PEPTIDASE_N-METHYLTRANSFERASE-RELATED"/>
    <property type="match status" value="1"/>
</dbReference>
<accession>A0A6J6UG12</accession>
<evidence type="ECO:0000256" key="2">
    <source>
        <dbReference type="ARBA" id="ARBA00005801"/>
    </source>
</evidence>
<evidence type="ECO:0000256" key="6">
    <source>
        <dbReference type="ARBA" id="ARBA00023136"/>
    </source>
</evidence>
<dbReference type="InterPro" id="IPR000045">
    <property type="entry name" value="Prepilin_IV_endopep_pep"/>
</dbReference>
<dbReference type="EMBL" id="CAFBQP010000134">
    <property type="protein sequence ID" value="CAB5068272.1"/>
    <property type="molecule type" value="Genomic_DNA"/>
</dbReference>
<gene>
    <name evidence="10" type="ORF">UFOPK2806_01453</name>
    <name evidence="11" type="ORF">UFOPK3001_02431</name>
    <name evidence="12" type="ORF">UFOPK4306_02345</name>
</gene>
<evidence type="ECO:0000256" key="4">
    <source>
        <dbReference type="ARBA" id="ARBA00022692"/>
    </source>
</evidence>
<feature type="transmembrane region" description="Helical" evidence="7">
    <location>
        <begin position="149"/>
        <end position="170"/>
    </location>
</feature>
<name>A0A6J6UG12_9ZZZZ</name>
<dbReference type="InterPro" id="IPR010627">
    <property type="entry name" value="Prepilin_pept_A24_N"/>
</dbReference>
<sequence>MFVTLLVVLGVLSGSYLGVVADRLPREERTSTGRSHCDACGAALRWFELIPILSWLVQRGRCRRCGASITWAPLLMEILTGTLFGAMGARFGFHLETAAFVVLVGVLMPLGLIDLRTKRLPRQLIYVAGALGAPLLVVAALIADEPQRIWWAAVGGGGALAFFLALYLGWSGGMGDGDVRLAGLLGMYLGWIGLSHVPIGLFLGFLLGAVVGVALIARNGGDRKTAIPFGPFMAMGAVVTVLWGRNIVHLWLGH</sequence>
<feature type="transmembrane region" description="Helical" evidence="7">
    <location>
        <begin position="93"/>
        <end position="112"/>
    </location>
</feature>
<keyword evidence="3" id="KW-1003">Cell membrane</keyword>
<dbReference type="Pfam" id="PF01478">
    <property type="entry name" value="Peptidase_A24"/>
    <property type="match status" value="1"/>
</dbReference>
<dbReference type="Pfam" id="PF06750">
    <property type="entry name" value="A24_N_bact"/>
    <property type="match status" value="1"/>
</dbReference>
<feature type="transmembrane region" description="Helical" evidence="7">
    <location>
        <begin position="199"/>
        <end position="217"/>
    </location>
</feature>
<evidence type="ECO:0000313" key="12">
    <source>
        <dbReference type="EMBL" id="CAB5068272.1"/>
    </source>
</evidence>
<dbReference type="AlphaFoldDB" id="A0A6J6UG12"/>
<dbReference type="GO" id="GO:0004190">
    <property type="term" value="F:aspartic-type endopeptidase activity"/>
    <property type="evidence" value="ECO:0007669"/>
    <property type="project" value="InterPro"/>
</dbReference>
<dbReference type="PANTHER" id="PTHR30487">
    <property type="entry name" value="TYPE 4 PREPILIN-LIKE PROTEINS LEADER PEPTIDE-PROCESSING ENZYME"/>
    <property type="match status" value="1"/>
</dbReference>